<dbReference type="EMBL" id="JBCGBO010000003">
    <property type="protein sequence ID" value="KAK9214024.1"/>
    <property type="molecule type" value="Genomic_DNA"/>
</dbReference>
<evidence type="ECO:0000256" key="3">
    <source>
        <dbReference type="ARBA" id="ARBA00022525"/>
    </source>
</evidence>
<keyword evidence="3" id="KW-0964">Secreted</keyword>
<proteinExistence type="inferred from homology"/>
<evidence type="ECO:0000256" key="5">
    <source>
        <dbReference type="ARBA" id="ARBA00023180"/>
    </source>
</evidence>
<evidence type="ECO:0000256" key="1">
    <source>
        <dbReference type="ARBA" id="ARBA00004613"/>
    </source>
</evidence>
<organism evidence="6 7">
    <name type="scientific">Citrus x changshan-huyou</name>
    <dbReference type="NCBI Taxonomy" id="2935761"/>
    <lineage>
        <taxon>Eukaryota</taxon>
        <taxon>Viridiplantae</taxon>
        <taxon>Streptophyta</taxon>
        <taxon>Embryophyta</taxon>
        <taxon>Tracheophyta</taxon>
        <taxon>Spermatophyta</taxon>
        <taxon>Magnoliopsida</taxon>
        <taxon>eudicotyledons</taxon>
        <taxon>Gunneridae</taxon>
        <taxon>Pentapetalae</taxon>
        <taxon>rosids</taxon>
        <taxon>malvids</taxon>
        <taxon>Sapindales</taxon>
        <taxon>Rutaceae</taxon>
        <taxon>Aurantioideae</taxon>
        <taxon>Citrus</taxon>
    </lineage>
</organism>
<dbReference type="GO" id="GO:0016671">
    <property type="term" value="F:oxidoreductase activity, acting on a sulfur group of donors, disulfide as acceptor"/>
    <property type="evidence" value="ECO:0007669"/>
    <property type="project" value="InterPro"/>
</dbReference>
<evidence type="ECO:0000313" key="6">
    <source>
        <dbReference type="EMBL" id="KAK9214024.1"/>
    </source>
</evidence>
<dbReference type="AlphaFoldDB" id="A0AAP0MIF6"/>
<comment type="caution">
    <text evidence="6">The sequence shown here is derived from an EMBL/GenBank/DDBJ whole genome shotgun (WGS) entry which is preliminary data.</text>
</comment>
<keyword evidence="7" id="KW-1185">Reference proteome</keyword>
<comment type="similarity">
    <text evidence="2">Belongs to the GILT family.</text>
</comment>
<dbReference type="GO" id="GO:0005576">
    <property type="term" value="C:extracellular region"/>
    <property type="evidence" value="ECO:0007669"/>
    <property type="project" value="UniProtKB-SubCell"/>
</dbReference>
<dbReference type="Proteomes" id="UP001428341">
    <property type="component" value="Unassembled WGS sequence"/>
</dbReference>
<evidence type="ECO:0000313" key="7">
    <source>
        <dbReference type="Proteomes" id="UP001428341"/>
    </source>
</evidence>
<dbReference type="InterPro" id="IPR004911">
    <property type="entry name" value="Interferon-induced_GILT"/>
</dbReference>
<protein>
    <submittedName>
        <fullName evidence="6">Uncharacterized protein</fullName>
    </submittedName>
</protein>
<dbReference type="PANTHER" id="PTHR13234:SF8">
    <property type="entry name" value="GAMMA-INTERFERON-INDUCIBLE LYSOSOMAL THIOL REDUCTASE"/>
    <property type="match status" value="1"/>
</dbReference>
<evidence type="ECO:0000256" key="4">
    <source>
        <dbReference type="ARBA" id="ARBA00022729"/>
    </source>
</evidence>
<reference evidence="6 7" key="1">
    <citation type="submission" date="2024-05" db="EMBL/GenBank/DDBJ databases">
        <title>Haplotype-resolved chromosome-level genome assembly of Huyou (Citrus changshanensis).</title>
        <authorList>
            <person name="Miao C."/>
            <person name="Chen W."/>
            <person name="Wu Y."/>
            <person name="Wang L."/>
            <person name="Zhao S."/>
            <person name="Grierson D."/>
            <person name="Xu C."/>
            <person name="Chen K."/>
        </authorList>
    </citation>
    <scope>NUCLEOTIDE SEQUENCE [LARGE SCALE GENOMIC DNA]</scope>
    <source>
        <strain evidence="6">01-14</strain>
        <tissue evidence="6">Leaf</tissue>
    </source>
</reference>
<dbReference type="PANTHER" id="PTHR13234">
    <property type="entry name" value="GAMMA-INTERFERON INDUCIBLE LYSOSOMAL THIOL REDUCTASE GILT"/>
    <property type="match status" value="1"/>
</dbReference>
<sequence>MFFQDAKRAQQPSKGSKFVKLISAGYVGEREVTLATLLPDGWMRTDDLCYEDSFLSTVDGLEDLVEYKGYRVAPAKLEHLLLPTPHPPARILIMANLWTARLGNMEEMRLELKYPAETNSLASLHQYVPWVVVDGQPLNEDYENFIGYICKAYKGNVVPKACGNLSLITSHYGVKQVHVFSTRYNKEIRIKSDIAMWIRKMSMIASM</sequence>
<name>A0AAP0MIF6_9ROSI</name>
<keyword evidence="4" id="KW-0732">Signal</keyword>
<comment type="subcellular location">
    <subcellularLocation>
        <location evidence="1">Secreted</location>
    </subcellularLocation>
</comment>
<evidence type="ECO:0000256" key="2">
    <source>
        <dbReference type="ARBA" id="ARBA00005679"/>
    </source>
</evidence>
<dbReference type="SUPFAM" id="SSF56801">
    <property type="entry name" value="Acetyl-CoA synthetase-like"/>
    <property type="match status" value="1"/>
</dbReference>
<keyword evidence="5" id="KW-0325">Glycoprotein</keyword>
<accession>A0AAP0MIF6</accession>
<gene>
    <name evidence="6" type="ORF">WN944_006010</name>
</gene>